<evidence type="ECO:0000256" key="3">
    <source>
        <dbReference type="ARBA" id="ARBA00023035"/>
    </source>
</evidence>
<dbReference type="PROSITE" id="PS50927">
    <property type="entry name" value="BULB_LECTIN"/>
    <property type="match status" value="1"/>
</dbReference>
<evidence type="ECO:0000313" key="7">
    <source>
        <dbReference type="Proteomes" id="UP000652761"/>
    </source>
</evidence>
<gene>
    <name evidence="6" type="ORF">Taro_049753</name>
</gene>
<dbReference type="Proteomes" id="UP000652761">
    <property type="component" value="Unassembled WGS sequence"/>
</dbReference>
<keyword evidence="2" id="KW-0677">Repeat</keyword>
<accession>A0A843XBW3</accession>
<keyword evidence="4" id="KW-0732">Signal</keyword>
<dbReference type="Gene3D" id="2.90.10.10">
    <property type="entry name" value="Bulb-type lectin domain"/>
    <property type="match status" value="1"/>
</dbReference>
<dbReference type="InterPro" id="IPR001480">
    <property type="entry name" value="Bulb-type_lectin_dom"/>
</dbReference>
<dbReference type="EMBL" id="NMUH01007170">
    <property type="protein sequence ID" value="MQM16792.1"/>
    <property type="molecule type" value="Genomic_DNA"/>
</dbReference>
<proteinExistence type="predicted"/>
<dbReference type="GO" id="GO:0005537">
    <property type="term" value="F:D-mannose binding"/>
    <property type="evidence" value="ECO:0007669"/>
    <property type="project" value="UniProtKB-KW"/>
</dbReference>
<comment type="caution">
    <text evidence="6">The sequence shown here is derived from an EMBL/GenBank/DDBJ whole genome shotgun (WGS) entry which is preliminary data.</text>
</comment>
<feature type="chain" id="PRO_5032444965" description="Bulb-type lectin domain-containing protein" evidence="4">
    <location>
        <begin position="35"/>
        <end position="196"/>
    </location>
</feature>
<evidence type="ECO:0000313" key="6">
    <source>
        <dbReference type="EMBL" id="MQM16792.1"/>
    </source>
</evidence>
<protein>
    <recommendedName>
        <fullName evidence="5">Bulb-type lectin domain-containing protein</fullName>
    </recommendedName>
</protein>
<keyword evidence="7" id="KW-1185">Reference proteome</keyword>
<keyword evidence="1" id="KW-0348">Hemagglutinin</keyword>
<evidence type="ECO:0000256" key="2">
    <source>
        <dbReference type="ARBA" id="ARBA00022737"/>
    </source>
</evidence>
<dbReference type="OrthoDB" id="418274at2759"/>
<dbReference type="GO" id="GO:0051707">
    <property type="term" value="P:response to other organism"/>
    <property type="evidence" value="ECO:0007669"/>
    <property type="project" value="UniProtKB-ARBA"/>
</dbReference>
<evidence type="ECO:0000256" key="1">
    <source>
        <dbReference type="ARBA" id="ARBA00022546"/>
    </source>
</evidence>
<evidence type="ECO:0000259" key="5">
    <source>
        <dbReference type="PROSITE" id="PS50927"/>
    </source>
</evidence>
<evidence type="ECO:0000256" key="4">
    <source>
        <dbReference type="SAM" id="SignalP"/>
    </source>
</evidence>
<dbReference type="AlphaFoldDB" id="A0A843XBW3"/>
<organism evidence="6 7">
    <name type="scientific">Colocasia esculenta</name>
    <name type="common">Wild taro</name>
    <name type="synonym">Arum esculentum</name>
    <dbReference type="NCBI Taxonomy" id="4460"/>
    <lineage>
        <taxon>Eukaryota</taxon>
        <taxon>Viridiplantae</taxon>
        <taxon>Streptophyta</taxon>
        <taxon>Embryophyta</taxon>
        <taxon>Tracheophyta</taxon>
        <taxon>Spermatophyta</taxon>
        <taxon>Magnoliopsida</taxon>
        <taxon>Liliopsida</taxon>
        <taxon>Araceae</taxon>
        <taxon>Aroideae</taxon>
        <taxon>Colocasieae</taxon>
        <taxon>Colocasia</taxon>
    </lineage>
</organism>
<dbReference type="InterPro" id="IPR036426">
    <property type="entry name" value="Bulb-type_lectin_dom_sf"/>
</dbReference>
<reference evidence="6" key="1">
    <citation type="submission" date="2017-07" db="EMBL/GenBank/DDBJ databases">
        <title>Taro Niue Genome Assembly and Annotation.</title>
        <authorList>
            <person name="Atibalentja N."/>
            <person name="Keating K."/>
            <person name="Fields C.J."/>
        </authorList>
    </citation>
    <scope>NUCLEOTIDE SEQUENCE</scope>
    <source>
        <strain evidence="6">Niue_2</strain>
        <tissue evidence="6">Leaf</tissue>
    </source>
</reference>
<sequence length="196" mass="21035">MATRPTFVFSCLRRRLLLLSAAVFLGLLSSRISADNNILYSGESLYPGQYLLYGNYWLIMQEDCNLVLYDSGRAVWASGTHGRASYCYVRMQSDANLVIYNNAGQPLWASNTGRANGYYVLILQPDRNVVIYGGAIWATASNAYGAGVVVDGGLAAGRNETSPFGSVAVPIVNAAGAGTVELGRKIRMVAARGLHG</sequence>
<dbReference type="CDD" id="cd00028">
    <property type="entry name" value="B_lectin"/>
    <property type="match status" value="1"/>
</dbReference>
<dbReference type="SMART" id="SM00108">
    <property type="entry name" value="B_lectin"/>
    <property type="match status" value="1"/>
</dbReference>
<keyword evidence="3" id="KW-0465">Mannose-binding</keyword>
<dbReference type="SUPFAM" id="SSF51110">
    <property type="entry name" value="alpha-D-mannose-specific plant lectins"/>
    <property type="match status" value="1"/>
</dbReference>
<keyword evidence="3" id="KW-0430">Lectin</keyword>
<feature type="signal peptide" evidence="4">
    <location>
        <begin position="1"/>
        <end position="34"/>
    </location>
</feature>
<name>A0A843XBW3_COLES</name>
<feature type="domain" description="Bulb-type lectin" evidence="5">
    <location>
        <begin position="36"/>
        <end position="144"/>
    </location>
</feature>